<gene>
    <name evidence="5" type="ORF">GCM10009104_02510</name>
</gene>
<dbReference type="EMBL" id="BAAAET010000001">
    <property type="protein sequence ID" value="GAA0681385.1"/>
    <property type="molecule type" value="Genomic_DNA"/>
</dbReference>
<dbReference type="Gene3D" id="3.40.1550.10">
    <property type="entry name" value="CheC-like"/>
    <property type="match status" value="1"/>
</dbReference>
<name>A0ABN1I1I0_9GAMM</name>
<dbReference type="InterPro" id="IPR050595">
    <property type="entry name" value="Bact_response_regulator"/>
</dbReference>
<dbReference type="InterPro" id="IPR001789">
    <property type="entry name" value="Sig_transdc_resp-reg_receiver"/>
</dbReference>
<protein>
    <submittedName>
        <fullName evidence="5">Response regulator</fullName>
    </submittedName>
</protein>
<dbReference type="PANTHER" id="PTHR44591">
    <property type="entry name" value="STRESS RESPONSE REGULATOR PROTEIN 1"/>
    <property type="match status" value="1"/>
</dbReference>
<dbReference type="CDD" id="cd17910">
    <property type="entry name" value="CheC_ClassII"/>
    <property type="match status" value="1"/>
</dbReference>
<evidence type="ECO:0000259" key="4">
    <source>
        <dbReference type="PROSITE" id="PS50110"/>
    </source>
</evidence>
<feature type="domain" description="Response regulatory" evidence="4">
    <location>
        <begin position="6"/>
        <end position="120"/>
    </location>
</feature>
<comment type="caution">
    <text evidence="5">The sequence shown here is derived from an EMBL/GenBank/DDBJ whole genome shotgun (WGS) entry which is preliminary data.</text>
</comment>
<dbReference type="SUPFAM" id="SSF103039">
    <property type="entry name" value="CheC-like"/>
    <property type="match status" value="1"/>
</dbReference>
<keyword evidence="6" id="KW-1185">Reference proteome</keyword>
<evidence type="ECO:0000313" key="5">
    <source>
        <dbReference type="EMBL" id="GAA0681385.1"/>
    </source>
</evidence>
<dbReference type="PANTHER" id="PTHR44591:SF24">
    <property type="entry name" value="PROTEIN-GLUTAMATE METHYLESTERASE_PROTEIN-GLUTAMINE GLUTAMINASE 1"/>
    <property type="match status" value="1"/>
</dbReference>
<dbReference type="Pfam" id="PF00072">
    <property type="entry name" value="Response_reg"/>
    <property type="match status" value="1"/>
</dbReference>
<dbReference type="InterPro" id="IPR011006">
    <property type="entry name" value="CheY-like_superfamily"/>
</dbReference>
<dbReference type="Gene3D" id="3.40.50.2300">
    <property type="match status" value="1"/>
</dbReference>
<reference evidence="5 6" key="1">
    <citation type="journal article" date="2019" name="Int. J. Syst. Evol. Microbiol.">
        <title>The Global Catalogue of Microorganisms (GCM) 10K type strain sequencing project: providing services to taxonomists for standard genome sequencing and annotation.</title>
        <authorList>
            <consortium name="The Broad Institute Genomics Platform"/>
            <consortium name="The Broad Institute Genome Sequencing Center for Infectious Disease"/>
            <person name="Wu L."/>
            <person name="Ma J."/>
        </authorList>
    </citation>
    <scope>NUCLEOTIDE SEQUENCE [LARGE SCALE GENOMIC DNA]</scope>
    <source>
        <strain evidence="5 6">JCM 15134</strain>
    </source>
</reference>
<dbReference type="Proteomes" id="UP001499915">
    <property type="component" value="Unassembled WGS sequence"/>
</dbReference>
<feature type="modified residue" description="4-aspartylphosphate" evidence="3">
    <location>
        <position position="55"/>
    </location>
</feature>
<dbReference type="PROSITE" id="PS50110">
    <property type="entry name" value="RESPONSE_REGULATORY"/>
    <property type="match status" value="1"/>
</dbReference>
<dbReference type="RefSeq" id="WP_343801060.1">
    <property type="nucleotide sequence ID" value="NZ_BAAAET010000001.1"/>
</dbReference>
<proteinExistence type="predicted"/>
<evidence type="ECO:0000256" key="1">
    <source>
        <dbReference type="ARBA" id="ARBA00022500"/>
    </source>
</evidence>
<accession>A0ABN1I1I0</accession>
<dbReference type="CDD" id="cd17593">
    <property type="entry name" value="REC_CheC-like"/>
    <property type="match status" value="1"/>
</dbReference>
<keyword evidence="1" id="KW-0145">Chemotaxis</keyword>
<sequence>MGNPLPVIICDDSRLARKHMERALAPWNLAITHANHGLEALEAIRAGKGELLFLDLNMPMMDGYEVLERIRSQDLPVLTIVVSGDIQPEAHARVRNLGALDFIQKPINIEHLSRSLHAFGLLEEVTAATPASASASEPILTGTTSNSPIEQALALSGHYQELANVAMGQAAGLLAELMNTFIELPIPSVKLVEAGELEMAMQQSISQSSFTTVCQGFIAPGISGEALLILNGAQPDQLAQLLNHHGEINAQVERELTMEIAAVLIGAFLNGLGQQLDLNFSQSSPKMLDALPRRGNLTRTGQPDRILSIDISYRIEGLALSCDLLLLFTEDSLPKLNELASHLS</sequence>
<organism evidence="5 6">
    <name type="scientific">Marinobacterium maritimum</name>
    <dbReference type="NCBI Taxonomy" id="500162"/>
    <lineage>
        <taxon>Bacteria</taxon>
        <taxon>Pseudomonadati</taxon>
        <taxon>Pseudomonadota</taxon>
        <taxon>Gammaproteobacteria</taxon>
        <taxon>Oceanospirillales</taxon>
        <taxon>Oceanospirillaceae</taxon>
        <taxon>Marinobacterium</taxon>
    </lineage>
</organism>
<keyword evidence="2 3" id="KW-0597">Phosphoprotein</keyword>
<dbReference type="SUPFAM" id="SSF52172">
    <property type="entry name" value="CheY-like"/>
    <property type="match status" value="1"/>
</dbReference>
<evidence type="ECO:0000256" key="2">
    <source>
        <dbReference type="ARBA" id="ARBA00022553"/>
    </source>
</evidence>
<evidence type="ECO:0000313" key="6">
    <source>
        <dbReference type="Proteomes" id="UP001499915"/>
    </source>
</evidence>
<dbReference type="SMART" id="SM00448">
    <property type="entry name" value="REC"/>
    <property type="match status" value="1"/>
</dbReference>
<evidence type="ECO:0000256" key="3">
    <source>
        <dbReference type="PROSITE-ProRule" id="PRU00169"/>
    </source>
</evidence>
<dbReference type="InterPro" id="IPR028976">
    <property type="entry name" value="CheC-like_sf"/>
</dbReference>